<dbReference type="InterPro" id="IPR016071">
    <property type="entry name" value="Staphylococal_nuclease_OB-fold"/>
</dbReference>
<evidence type="ECO:0000313" key="6">
    <source>
        <dbReference type="Proteomes" id="UP000273143"/>
    </source>
</evidence>
<dbReference type="InterPro" id="IPR035437">
    <property type="entry name" value="SNase_OB-fold_sf"/>
</dbReference>
<feature type="domain" description="TNase-like" evidence="4">
    <location>
        <begin position="19"/>
        <end position="157"/>
    </location>
</feature>
<proteinExistence type="predicted"/>
<dbReference type="AlphaFoldDB" id="A0A3S9XDU9"/>
<evidence type="ECO:0000256" key="2">
    <source>
        <dbReference type="ARBA" id="ARBA00022759"/>
    </source>
</evidence>
<keyword evidence="1" id="KW-0540">Nuclease</keyword>
<gene>
    <name evidence="5" type="ORF">DM558_07480</name>
</gene>
<dbReference type="SUPFAM" id="SSF50199">
    <property type="entry name" value="Staphylococcal nuclease"/>
    <property type="match status" value="1"/>
</dbReference>
<evidence type="ECO:0000256" key="3">
    <source>
        <dbReference type="ARBA" id="ARBA00022801"/>
    </source>
</evidence>
<sequence length="175" mass="20195">MEKLILITALLTCNLSFANDIYCKVVGITDGDTIKCLTDNKKQIKVRLYQIDAPEKKQAFGNKSKQALSDLIFNKHVEIKARGQDKYKRTLGTVFVTELSIFYCKAKQEKPCESKIDVNLKMINQGMAWYYPFAKKNEQYKQAEEQAKKNKVGLWADKAPVAPWEFRKKKTAIKY</sequence>
<keyword evidence="6" id="KW-1185">Reference proteome</keyword>
<keyword evidence="2" id="KW-0255">Endonuclease</keyword>
<dbReference type="RefSeq" id="WP_127163129.1">
    <property type="nucleotide sequence ID" value="NZ_CP029822.1"/>
</dbReference>
<dbReference type="EMBL" id="CP029822">
    <property type="protein sequence ID" value="AZS50629.1"/>
    <property type="molecule type" value="Genomic_DNA"/>
</dbReference>
<dbReference type="PANTHER" id="PTHR12302:SF3">
    <property type="entry name" value="SERINE_THREONINE-PROTEIN KINASE 31"/>
    <property type="match status" value="1"/>
</dbReference>
<organism evidence="5 6">
    <name type="scientific">Entomomonas moraniae</name>
    <dbReference type="NCBI Taxonomy" id="2213226"/>
    <lineage>
        <taxon>Bacteria</taxon>
        <taxon>Pseudomonadati</taxon>
        <taxon>Pseudomonadota</taxon>
        <taxon>Gammaproteobacteria</taxon>
        <taxon>Pseudomonadales</taxon>
        <taxon>Pseudomonadaceae</taxon>
        <taxon>Entomomonas</taxon>
    </lineage>
</organism>
<dbReference type="GO" id="GO:0004519">
    <property type="term" value="F:endonuclease activity"/>
    <property type="evidence" value="ECO:0007669"/>
    <property type="project" value="UniProtKB-KW"/>
</dbReference>
<dbReference type="GO" id="GO:0016787">
    <property type="term" value="F:hydrolase activity"/>
    <property type="evidence" value="ECO:0007669"/>
    <property type="project" value="UniProtKB-KW"/>
</dbReference>
<name>A0A3S9XDU9_9GAMM</name>
<protein>
    <submittedName>
        <fullName evidence="5">Thermonuclease family protein</fullName>
    </submittedName>
</protein>
<dbReference type="InterPro" id="IPR002071">
    <property type="entry name" value="Thermonucl_AS"/>
</dbReference>
<evidence type="ECO:0000256" key="1">
    <source>
        <dbReference type="ARBA" id="ARBA00022722"/>
    </source>
</evidence>
<dbReference type="KEGG" id="emo:DM558_07480"/>
<dbReference type="Proteomes" id="UP000273143">
    <property type="component" value="Chromosome"/>
</dbReference>
<keyword evidence="3" id="KW-0378">Hydrolase</keyword>
<dbReference type="PROSITE" id="PS01123">
    <property type="entry name" value="TNASE_1"/>
    <property type="match status" value="1"/>
</dbReference>
<dbReference type="Pfam" id="PF00565">
    <property type="entry name" value="SNase"/>
    <property type="match status" value="1"/>
</dbReference>
<reference evidence="6" key="1">
    <citation type="submission" date="2018-06" db="EMBL/GenBank/DDBJ databases">
        <title>Complete genome of Pseudomonas insecticola strain QZS01.</title>
        <authorList>
            <person name="Wang J."/>
            <person name="Su Q."/>
        </authorList>
    </citation>
    <scope>NUCLEOTIDE SEQUENCE [LARGE SCALE GENOMIC DNA]</scope>
    <source>
        <strain evidence="6">QZS01</strain>
    </source>
</reference>
<dbReference type="Gene3D" id="2.40.50.90">
    <property type="match status" value="1"/>
</dbReference>
<accession>A0A3S9XDU9</accession>
<dbReference type="SMART" id="SM00318">
    <property type="entry name" value="SNc"/>
    <property type="match status" value="1"/>
</dbReference>
<dbReference type="PROSITE" id="PS50830">
    <property type="entry name" value="TNASE_3"/>
    <property type="match status" value="1"/>
</dbReference>
<dbReference type="PANTHER" id="PTHR12302">
    <property type="entry name" value="EBNA2 BINDING PROTEIN P100"/>
    <property type="match status" value="1"/>
</dbReference>
<dbReference type="GO" id="GO:0003676">
    <property type="term" value="F:nucleic acid binding"/>
    <property type="evidence" value="ECO:0007669"/>
    <property type="project" value="InterPro"/>
</dbReference>
<evidence type="ECO:0000259" key="4">
    <source>
        <dbReference type="PROSITE" id="PS50830"/>
    </source>
</evidence>
<evidence type="ECO:0000313" key="5">
    <source>
        <dbReference type="EMBL" id="AZS50629.1"/>
    </source>
</evidence>